<evidence type="ECO:0000313" key="4">
    <source>
        <dbReference type="Proteomes" id="UP000051952"/>
    </source>
</evidence>
<accession>A0A0S4IRD1</accession>
<gene>
    <name evidence="3" type="ORF">BSAL_04525</name>
</gene>
<dbReference type="EMBL" id="CYKH01000493">
    <property type="protein sequence ID" value="CUG01606.1"/>
    <property type="molecule type" value="Genomic_DNA"/>
</dbReference>
<proteinExistence type="predicted"/>
<feature type="region of interest" description="Disordered" evidence="2">
    <location>
        <begin position="631"/>
        <end position="684"/>
    </location>
</feature>
<evidence type="ECO:0000313" key="3">
    <source>
        <dbReference type="EMBL" id="CUG01606.1"/>
    </source>
</evidence>
<keyword evidence="1" id="KW-0175">Coiled coil</keyword>
<dbReference type="OrthoDB" id="250012at2759"/>
<reference evidence="4" key="1">
    <citation type="submission" date="2015-09" db="EMBL/GenBank/DDBJ databases">
        <authorList>
            <consortium name="Pathogen Informatics"/>
        </authorList>
    </citation>
    <scope>NUCLEOTIDE SEQUENCE [LARGE SCALE GENOMIC DNA]</scope>
    <source>
        <strain evidence="4">Lake Konstanz</strain>
    </source>
</reference>
<feature type="coiled-coil region" evidence="1">
    <location>
        <begin position="96"/>
        <end position="225"/>
    </location>
</feature>
<organism evidence="3 4">
    <name type="scientific">Bodo saltans</name>
    <name type="common">Flagellated protozoan</name>
    <dbReference type="NCBI Taxonomy" id="75058"/>
    <lineage>
        <taxon>Eukaryota</taxon>
        <taxon>Discoba</taxon>
        <taxon>Euglenozoa</taxon>
        <taxon>Kinetoplastea</taxon>
        <taxon>Metakinetoplastina</taxon>
        <taxon>Eubodonida</taxon>
        <taxon>Bodonidae</taxon>
        <taxon>Bodo</taxon>
    </lineage>
</organism>
<dbReference type="VEuPathDB" id="TriTrypDB:BSAL_04525"/>
<dbReference type="Proteomes" id="UP000051952">
    <property type="component" value="Unassembled WGS sequence"/>
</dbReference>
<feature type="coiled-coil region" evidence="1">
    <location>
        <begin position="13"/>
        <end position="57"/>
    </location>
</feature>
<sequence>MNDNLPAKYAKTVQLLQKKKDELEQVFEEARALETENTNLLSQNRELKSRNIELESATRSMSYEFATLEAQVKKQQAKLQHYIDLDATGHGSNRPRAQDAAKISALSNDVAELQKKNFHYEEVLRKADELQGRLQSQVEAATDELRELRGKAADATALNKSLEDKLHKAEQRSREATVKLDEATHQRAEYLRSTNALERVEMEALDGLRQEIMVLTEENGRLMDQLEGERGHLAELRSEAERFDDLVKKQRYLSEGQLKIARDEVTALNVQNESLLGEVKRLMADREQMRKKLQQPPATPHVDVNATLNASAIVPVASPTPKRVTVVEPLRVETRSIGTMTVEVFHAPMPSLEATTPVRVITGSPTPQKQPGTDALVAELRTSLESQRSATHRLEAAVEHLEVTNDGLQLENDGLRGLLREKESSVHLLEEKNRLLSTELNKAHQQVSQGSATPLERLLHRSPSQGQAYHSLLSELEDVDRAVAKTLVLGTRAFRTAESLEHALLDTMDTPTSSSDTDDILHTYRNRSQRGNAKEESLAVPVVPCDKFREPIVNHIMEQVGGLRHIVKRLWSVVKAQSNRAHTAKRSATPQHTVHTTYTHEVTAQHSSAAPPHRGDHDGRPIFDLDAWLVDRRNGTGGKPPGTQSPPRSTRDPSYDSDYTAGETLTDAVEGLRRAASSRQRRRL</sequence>
<protein>
    <submittedName>
        <fullName evidence="3">Uncharacterized protein</fullName>
    </submittedName>
</protein>
<evidence type="ECO:0000256" key="2">
    <source>
        <dbReference type="SAM" id="MobiDB-lite"/>
    </source>
</evidence>
<keyword evidence="4" id="KW-1185">Reference proteome</keyword>
<dbReference type="OMA" id="THYHSSH"/>
<name>A0A0S4IRD1_BODSA</name>
<feature type="coiled-coil region" evidence="1">
    <location>
        <begin position="419"/>
        <end position="446"/>
    </location>
</feature>
<dbReference type="AlphaFoldDB" id="A0A0S4IRD1"/>
<evidence type="ECO:0000256" key="1">
    <source>
        <dbReference type="SAM" id="Coils"/>
    </source>
</evidence>